<proteinExistence type="predicted"/>
<dbReference type="PANTHER" id="PTHR12214">
    <property type="entry name" value="GC-RICH SEQUENCE DNA-BINDING FACTOR"/>
    <property type="match status" value="1"/>
</dbReference>
<sequence>METLEHLFWTCDYARALWFASSLGLRTDAFLDINLRQWLFKLLGIEEINGKENHWFAVEFAYTLWYIWIQRNEKIFQGKEPNLTDLMSRIKRTVAKVTEASGMEWQEHQQSSLYVNLLKPGTTKFVSSRAIQGLQALNQGNWLLFLSITKLQDNAWFGHKAPLIEELEEHMQKLNQERASAVLERRSANNDDEMEVEAAVKAAMLVFKECGNNATTIKYAAKDAQAASARGQANLLVKLDEFGYGTRSGANEFESSVSSNMYPKYPLEQQTYNEQPVQQSDADVVSGECSPIGWLASISREAYLEYVHNYVVVYKPYMS</sequence>
<feature type="coiled-coil region" evidence="3">
    <location>
        <begin position="164"/>
        <end position="191"/>
    </location>
</feature>
<gene>
    <name evidence="4" type="ORF">CCACVL1_16123</name>
</gene>
<evidence type="ECO:0000256" key="3">
    <source>
        <dbReference type="SAM" id="Coils"/>
    </source>
</evidence>
<protein>
    <submittedName>
        <fullName evidence="4">Uncharacterized protein</fullName>
    </submittedName>
</protein>
<dbReference type="Gramene" id="OMO75600">
    <property type="protein sequence ID" value="OMO75600"/>
    <property type="gene ID" value="CCACVL1_16123"/>
</dbReference>
<keyword evidence="3" id="KW-0175">Coiled coil</keyword>
<dbReference type="STRING" id="210143.A0A1R3HZ63"/>
<name>A0A1R3HZ63_COCAP</name>
<organism evidence="4 5">
    <name type="scientific">Corchorus capsularis</name>
    <name type="common">Jute</name>
    <dbReference type="NCBI Taxonomy" id="210143"/>
    <lineage>
        <taxon>Eukaryota</taxon>
        <taxon>Viridiplantae</taxon>
        <taxon>Streptophyta</taxon>
        <taxon>Embryophyta</taxon>
        <taxon>Tracheophyta</taxon>
        <taxon>Spermatophyta</taxon>
        <taxon>Magnoliopsida</taxon>
        <taxon>eudicotyledons</taxon>
        <taxon>Gunneridae</taxon>
        <taxon>Pentapetalae</taxon>
        <taxon>rosids</taxon>
        <taxon>malvids</taxon>
        <taxon>Malvales</taxon>
        <taxon>Malvaceae</taxon>
        <taxon>Grewioideae</taxon>
        <taxon>Apeibeae</taxon>
        <taxon>Corchorus</taxon>
    </lineage>
</organism>
<accession>A0A1R3HZ63</accession>
<dbReference type="OrthoDB" id="1938430at2759"/>
<keyword evidence="2" id="KW-0539">Nucleus</keyword>
<dbReference type="GO" id="GO:0000398">
    <property type="term" value="P:mRNA splicing, via spliceosome"/>
    <property type="evidence" value="ECO:0007669"/>
    <property type="project" value="InterPro"/>
</dbReference>
<evidence type="ECO:0000313" key="5">
    <source>
        <dbReference type="Proteomes" id="UP000188268"/>
    </source>
</evidence>
<reference evidence="4 5" key="1">
    <citation type="submission" date="2013-09" db="EMBL/GenBank/DDBJ databases">
        <title>Corchorus capsularis genome sequencing.</title>
        <authorList>
            <person name="Alam M."/>
            <person name="Haque M.S."/>
            <person name="Islam M.S."/>
            <person name="Emdad E.M."/>
            <person name="Islam M.M."/>
            <person name="Ahmed B."/>
            <person name="Halim A."/>
            <person name="Hossen Q.M.M."/>
            <person name="Hossain M.Z."/>
            <person name="Ahmed R."/>
            <person name="Khan M.M."/>
            <person name="Islam R."/>
            <person name="Rashid M.M."/>
            <person name="Khan S.A."/>
            <person name="Rahman M.S."/>
            <person name="Alam M."/>
        </authorList>
    </citation>
    <scope>NUCLEOTIDE SEQUENCE [LARGE SCALE GENOMIC DNA]</scope>
    <source>
        <strain evidence="5">cv. CVL-1</strain>
        <tissue evidence="4">Whole seedling</tissue>
    </source>
</reference>
<dbReference type="GO" id="GO:0003677">
    <property type="term" value="F:DNA binding"/>
    <property type="evidence" value="ECO:0007669"/>
    <property type="project" value="InterPro"/>
</dbReference>
<dbReference type="AlphaFoldDB" id="A0A1R3HZ63"/>
<dbReference type="EMBL" id="AWWV01010999">
    <property type="protein sequence ID" value="OMO75600.1"/>
    <property type="molecule type" value="Genomic_DNA"/>
</dbReference>
<dbReference type="InterPro" id="IPR012890">
    <property type="entry name" value="GCFC2-like"/>
</dbReference>
<dbReference type="PANTHER" id="PTHR12214:SF0">
    <property type="entry name" value="LD29489P"/>
    <property type="match status" value="1"/>
</dbReference>
<dbReference type="Proteomes" id="UP000188268">
    <property type="component" value="Unassembled WGS sequence"/>
</dbReference>
<evidence type="ECO:0000313" key="4">
    <source>
        <dbReference type="EMBL" id="OMO75600.1"/>
    </source>
</evidence>
<evidence type="ECO:0000256" key="1">
    <source>
        <dbReference type="ARBA" id="ARBA00004123"/>
    </source>
</evidence>
<comment type="subcellular location">
    <subcellularLocation>
        <location evidence="1">Nucleus</location>
    </subcellularLocation>
</comment>
<dbReference type="GO" id="GO:0005634">
    <property type="term" value="C:nucleus"/>
    <property type="evidence" value="ECO:0007669"/>
    <property type="project" value="UniProtKB-SubCell"/>
</dbReference>
<keyword evidence="5" id="KW-1185">Reference proteome</keyword>
<evidence type="ECO:0000256" key="2">
    <source>
        <dbReference type="ARBA" id="ARBA00023242"/>
    </source>
</evidence>
<comment type="caution">
    <text evidence="4">The sequence shown here is derived from an EMBL/GenBank/DDBJ whole genome shotgun (WGS) entry which is preliminary data.</text>
</comment>